<name>A0A2M4CC43_9DIPT</name>
<dbReference type="AlphaFoldDB" id="A0A2M4CC43"/>
<proteinExistence type="predicted"/>
<reference evidence="1" key="1">
    <citation type="submission" date="2018-01" db="EMBL/GenBank/DDBJ databases">
        <title>An insight into the sialome of Amazonian anophelines.</title>
        <authorList>
            <person name="Ribeiro J.M."/>
            <person name="Scarpassa V."/>
            <person name="Calvo E."/>
        </authorList>
    </citation>
    <scope>NUCLEOTIDE SEQUENCE</scope>
    <source>
        <tissue evidence="1">Salivary glands</tissue>
    </source>
</reference>
<protein>
    <submittedName>
        <fullName evidence="1">Putative secreted protein</fullName>
    </submittedName>
</protein>
<accession>A0A2M4CC43</accession>
<evidence type="ECO:0000313" key="1">
    <source>
        <dbReference type="EMBL" id="MBW62528.1"/>
    </source>
</evidence>
<sequence length="83" mass="8697">MAGFIVVLQPLLVLIRLDFFMSNTESAEAGWFGLVLLFATFPPAVGCCCSRKGLLAGNDAGTVAVACTGIWSTSFSSLLLPLV</sequence>
<organism evidence="1">
    <name type="scientific">Anopheles marajoara</name>
    <dbReference type="NCBI Taxonomy" id="58244"/>
    <lineage>
        <taxon>Eukaryota</taxon>
        <taxon>Metazoa</taxon>
        <taxon>Ecdysozoa</taxon>
        <taxon>Arthropoda</taxon>
        <taxon>Hexapoda</taxon>
        <taxon>Insecta</taxon>
        <taxon>Pterygota</taxon>
        <taxon>Neoptera</taxon>
        <taxon>Endopterygota</taxon>
        <taxon>Diptera</taxon>
        <taxon>Nematocera</taxon>
        <taxon>Culicoidea</taxon>
        <taxon>Culicidae</taxon>
        <taxon>Anophelinae</taxon>
        <taxon>Anopheles</taxon>
    </lineage>
</organism>
<dbReference type="EMBL" id="GGFJ01013387">
    <property type="protein sequence ID" value="MBW62528.1"/>
    <property type="molecule type" value="Transcribed_RNA"/>
</dbReference>